<feature type="region of interest" description="Disordered" evidence="1">
    <location>
        <begin position="1"/>
        <end position="22"/>
    </location>
</feature>
<feature type="transmembrane region" description="Helical" evidence="2">
    <location>
        <begin position="73"/>
        <end position="94"/>
    </location>
</feature>
<keyword evidence="2" id="KW-1133">Transmembrane helix</keyword>
<comment type="caution">
    <text evidence="3">The sequence shown here is derived from an EMBL/GenBank/DDBJ whole genome shotgun (WGS) entry which is preliminary data.</text>
</comment>
<dbReference type="EMBL" id="JAAGOH010000047">
    <property type="protein sequence ID" value="NDY93783.1"/>
    <property type="molecule type" value="Genomic_DNA"/>
</dbReference>
<sequence>MNTTTSSPSDPRGAPALHAQSSRPLQRLQHPVWRAALWLVLGLGAVLPGWQYAVYLAQGGSLAPGPFAAAVSANGLTLGFTLDAYLSGLGFAVLVAADRTAGPRRWWAVLVCFAVGLAVALPGYGLWRGRASTAV</sequence>
<evidence type="ECO:0000256" key="2">
    <source>
        <dbReference type="SAM" id="Phobius"/>
    </source>
</evidence>
<proteinExistence type="predicted"/>
<keyword evidence="2" id="KW-0472">Membrane</keyword>
<feature type="transmembrane region" description="Helical" evidence="2">
    <location>
        <begin position="106"/>
        <end position="127"/>
    </location>
</feature>
<dbReference type="Pfam" id="PF11196">
    <property type="entry name" value="DUF2834"/>
    <property type="match status" value="1"/>
</dbReference>
<keyword evidence="2" id="KW-0812">Transmembrane</keyword>
<evidence type="ECO:0000313" key="4">
    <source>
        <dbReference type="Proteomes" id="UP000484255"/>
    </source>
</evidence>
<reference evidence="3 4" key="1">
    <citation type="submission" date="2020-02" db="EMBL/GenBank/DDBJ databases">
        <title>Ideonella bacterium strain TBM-1.</title>
        <authorList>
            <person name="Chen W.-M."/>
        </authorList>
    </citation>
    <scope>NUCLEOTIDE SEQUENCE [LARGE SCALE GENOMIC DNA]</scope>
    <source>
        <strain evidence="3 4">TBM-1</strain>
    </source>
</reference>
<dbReference type="InterPro" id="IPR021362">
    <property type="entry name" value="DUF2834"/>
</dbReference>
<keyword evidence="4" id="KW-1185">Reference proteome</keyword>
<dbReference type="RefSeq" id="WP_163459811.1">
    <property type="nucleotide sequence ID" value="NZ_JAAGOH010000047.1"/>
</dbReference>
<name>A0A7C9TNF8_9BURK</name>
<feature type="transmembrane region" description="Helical" evidence="2">
    <location>
        <begin position="32"/>
        <end position="53"/>
    </location>
</feature>
<gene>
    <name evidence="3" type="ORF">G3A44_21570</name>
</gene>
<accession>A0A7C9TNF8</accession>
<dbReference type="AlphaFoldDB" id="A0A7C9TNF8"/>
<protein>
    <submittedName>
        <fullName evidence="3">DUF2834 domain-containing protein</fullName>
    </submittedName>
</protein>
<evidence type="ECO:0000256" key="1">
    <source>
        <dbReference type="SAM" id="MobiDB-lite"/>
    </source>
</evidence>
<dbReference type="Proteomes" id="UP000484255">
    <property type="component" value="Unassembled WGS sequence"/>
</dbReference>
<evidence type="ECO:0000313" key="3">
    <source>
        <dbReference type="EMBL" id="NDY93783.1"/>
    </source>
</evidence>
<organism evidence="3 4">
    <name type="scientific">Ideonella livida</name>
    <dbReference type="NCBI Taxonomy" id="2707176"/>
    <lineage>
        <taxon>Bacteria</taxon>
        <taxon>Pseudomonadati</taxon>
        <taxon>Pseudomonadota</taxon>
        <taxon>Betaproteobacteria</taxon>
        <taxon>Burkholderiales</taxon>
        <taxon>Sphaerotilaceae</taxon>
        <taxon>Ideonella</taxon>
    </lineage>
</organism>